<accession>A0AAN0J1Z0</accession>
<name>A0AAN0J1Z0_AMPQE</name>
<feature type="coiled-coil region" evidence="1">
    <location>
        <begin position="27"/>
        <end position="71"/>
    </location>
</feature>
<organism evidence="2 3">
    <name type="scientific">Amphimedon queenslandica</name>
    <name type="common">Sponge</name>
    <dbReference type="NCBI Taxonomy" id="400682"/>
    <lineage>
        <taxon>Eukaryota</taxon>
        <taxon>Metazoa</taxon>
        <taxon>Porifera</taxon>
        <taxon>Demospongiae</taxon>
        <taxon>Heteroscleromorpha</taxon>
        <taxon>Haplosclerida</taxon>
        <taxon>Niphatidae</taxon>
        <taxon>Amphimedon</taxon>
    </lineage>
</organism>
<evidence type="ECO:0000313" key="3">
    <source>
        <dbReference type="Proteomes" id="UP000007879"/>
    </source>
</evidence>
<gene>
    <name evidence="2" type="primary">109581236</name>
</gene>
<sequence length="240" mass="27764">MEHDCIDGAEKQLLRLANETVSNEKLCEKLKRENAKLDSDIKTLEEELKELKSKNEDLVSQERELEKKTSSARDAHKMYGHIAPGDITHQDVILSFDNFFKTTLRNLPRQLSAQSKEKYEVWHMTSDIVETSFEHCKDAIIKKINDKIADLFRAFHIFVNELCKEEIEQKHQGDNDESKEQNKMNMSKIKKNLRSTCALLSIDDDDADTYIDLIVAIVTQIDPKDYTTFIKDGKKSDDQP</sequence>
<evidence type="ECO:0000313" key="2">
    <source>
        <dbReference type="EnsemblMetazoa" id="XP_019850741.1"/>
    </source>
</evidence>
<dbReference type="Proteomes" id="UP000007879">
    <property type="component" value="Unassembled WGS sequence"/>
</dbReference>
<proteinExistence type="predicted"/>
<keyword evidence="1" id="KW-0175">Coiled coil</keyword>
<dbReference type="AlphaFoldDB" id="A0AAN0J1Z0"/>
<evidence type="ECO:0000256" key="1">
    <source>
        <dbReference type="SAM" id="Coils"/>
    </source>
</evidence>
<reference evidence="3" key="1">
    <citation type="journal article" date="2010" name="Nature">
        <title>The Amphimedon queenslandica genome and the evolution of animal complexity.</title>
        <authorList>
            <person name="Srivastava M."/>
            <person name="Simakov O."/>
            <person name="Chapman J."/>
            <person name="Fahey B."/>
            <person name="Gauthier M.E."/>
            <person name="Mitros T."/>
            <person name="Richards G.S."/>
            <person name="Conaco C."/>
            <person name="Dacre M."/>
            <person name="Hellsten U."/>
            <person name="Larroux C."/>
            <person name="Putnam N.H."/>
            <person name="Stanke M."/>
            <person name="Adamska M."/>
            <person name="Darling A."/>
            <person name="Degnan S.M."/>
            <person name="Oakley T.H."/>
            <person name="Plachetzki D.C."/>
            <person name="Zhai Y."/>
            <person name="Adamski M."/>
            <person name="Calcino A."/>
            <person name="Cummins S.F."/>
            <person name="Goodstein D.M."/>
            <person name="Harris C."/>
            <person name="Jackson D.J."/>
            <person name="Leys S.P."/>
            <person name="Shu S."/>
            <person name="Woodcroft B.J."/>
            <person name="Vervoort M."/>
            <person name="Kosik K.S."/>
            <person name="Manning G."/>
            <person name="Degnan B.M."/>
            <person name="Rokhsar D.S."/>
        </authorList>
    </citation>
    <scope>NUCLEOTIDE SEQUENCE [LARGE SCALE GENOMIC DNA]</scope>
</reference>
<reference evidence="2" key="2">
    <citation type="submission" date="2024-06" db="UniProtKB">
        <authorList>
            <consortium name="EnsemblMetazoa"/>
        </authorList>
    </citation>
    <scope>IDENTIFICATION</scope>
</reference>
<protein>
    <submittedName>
        <fullName evidence="2">Uncharacterized protein</fullName>
    </submittedName>
</protein>
<keyword evidence="3" id="KW-1185">Reference proteome</keyword>
<dbReference type="EnsemblMetazoa" id="XM_019995182.1">
    <property type="protein sequence ID" value="XP_019850741.1"/>
    <property type="gene ID" value="LOC109581236"/>
</dbReference>